<keyword evidence="2" id="KW-1185">Reference proteome</keyword>
<organism evidence="1 2">
    <name type="scientific">Brassica napus</name>
    <name type="common">Rape</name>
    <dbReference type="NCBI Taxonomy" id="3708"/>
    <lineage>
        <taxon>Eukaryota</taxon>
        <taxon>Viridiplantae</taxon>
        <taxon>Streptophyta</taxon>
        <taxon>Embryophyta</taxon>
        <taxon>Tracheophyta</taxon>
        <taxon>Spermatophyta</taxon>
        <taxon>Magnoliopsida</taxon>
        <taxon>eudicotyledons</taxon>
        <taxon>Gunneridae</taxon>
        <taxon>Pentapetalae</taxon>
        <taxon>rosids</taxon>
        <taxon>malvids</taxon>
        <taxon>Brassicales</taxon>
        <taxon>Brassicaceae</taxon>
        <taxon>Brassiceae</taxon>
        <taxon>Brassica</taxon>
    </lineage>
</organism>
<reference evidence="1 2" key="1">
    <citation type="submission" date="2021-05" db="EMBL/GenBank/DDBJ databases">
        <title>Genome Assembly of Synthetic Allotetraploid Brassica napus Reveals Homoeologous Exchanges between Subgenomes.</title>
        <authorList>
            <person name="Davis J.T."/>
        </authorList>
    </citation>
    <scope>NUCLEOTIDE SEQUENCE [LARGE SCALE GENOMIC DNA]</scope>
    <source>
        <strain evidence="2">cv. Da-Ae</strain>
        <tissue evidence="1">Seedling</tissue>
    </source>
</reference>
<proteinExistence type="predicted"/>
<evidence type="ECO:0000313" key="2">
    <source>
        <dbReference type="Proteomes" id="UP000824890"/>
    </source>
</evidence>
<gene>
    <name evidence="1" type="ORF">HID58_032847</name>
</gene>
<accession>A0ABQ8BXH4</accession>
<protein>
    <submittedName>
        <fullName evidence="1">Uncharacterized protein</fullName>
    </submittedName>
</protein>
<dbReference type="EMBL" id="JAGKQM010000009">
    <property type="protein sequence ID" value="KAH0909526.1"/>
    <property type="molecule type" value="Genomic_DNA"/>
</dbReference>
<name>A0ABQ8BXH4_BRANA</name>
<comment type="caution">
    <text evidence="1">The sequence shown here is derived from an EMBL/GenBank/DDBJ whole genome shotgun (WGS) entry which is preliminary data.</text>
</comment>
<sequence>MCNCDGVTKAVHDRVRIIPAVTFRLHRGSDKLAKLSLRGGVLWLFSFRWSIFRSPENELKIRIRRGYFQSPSVYQKKVSMLILSQKGQSLLIWVSVLQKVSLVNLRKSARTYRGRLVGERTDEELRKEKRDIENTVLLWVLWYRRNIKDVQKKVVGKMITAEAINRLREKGERHAARVSKRERQHFGVLSERWRLWPNSKWALRSAARFFDNLQREGARLEITRLKCDGVTKAVHDRVRIIPAVTFRLHRGSDKLAKLSLTAEIVRKPIKLSFHRHSSDKAGKTYQNYRVKVKMGKEMKERSSNTLASQPKPAIILPKTVEQARLTYLERIGLVSDLKHIDLLFLANQASVAFFGEVW</sequence>
<evidence type="ECO:0000313" key="1">
    <source>
        <dbReference type="EMBL" id="KAH0909526.1"/>
    </source>
</evidence>
<dbReference type="Proteomes" id="UP000824890">
    <property type="component" value="Unassembled WGS sequence"/>
</dbReference>